<dbReference type="AlphaFoldDB" id="A0A8J4F9G6"/>
<feature type="transmembrane region" description="Helical" evidence="1">
    <location>
        <begin position="214"/>
        <end position="230"/>
    </location>
</feature>
<dbReference type="InterPro" id="IPR021919">
    <property type="entry name" value="CCB1"/>
</dbReference>
<name>A0A8J4F9G6_9CHLO</name>
<proteinExistence type="predicted"/>
<keyword evidence="1" id="KW-0472">Membrane</keyword>
<dbReference type="PANTHER" id="PTHR35302:SF1">
    <property type="entry name" value="PROTEIN COFACTOR ASSEMBLY OF COMPLEX C SUBUNIT B CCB1, CHLOROPLASTIC"/>
    <property type="match status" value="1"/>
</dbReference>
<keyword evidence="3" id="KW-1185">Reference proteome</keyword>
<evidence type="ECO:0000256" key="1">
    <source>
        <dbReference type="SAM" id="Phobius"/>
    </source>
</evidence>
<reference evidence="2" key="1">
    <citation type="journal article" date="2021" name="Proc. Natl. Acad. Sci. U.S.A.">
        <title>Three genomes in the algal genus Volvox reveal the fate of a haploid sex-determining region after a transition to homothallism.</title>
        <authorList>
            <person name="Yamamoto K."/>
            <person name="Hamaji T."/>
            <person name="Kawai-Toyooka H."/>
            <person name="Matsuzaki R."/>
            <person name="Takahashi F."/>
            <person name="Nishimura Y."/>
            <person name="Kawachi M."/>
            <person name="Noguchi H."/>
            <person name="Minakuchi Y."/>
            <person name="Umen J.G."/>
            <person name="Toyoda A."/>
            <person name="Nozaki H."/>
        </authorList>
    </citation>
    <scope>NUCLEOTIDE SEQUENCE</scope>
    <source>
        <strain evidence="2">NIES-3780</strain>
    </source>
</reference>
<evidence type="ECO:0000313" key="3">
    <source>
        <dbReference type="Proteomes" id="UP000747399"/>
    </source>
</evidence>
<feature type="transmembrane region" description="Helical" evidence="1">
    <location>
        <begin position="103"/>
        <end position="122"/>
    </location>
</feature>
<evidence type="ECO:0000313" key="2">
    <source>
        <dbReference type="EMBL" id="GIL66844.1"/>
    </source>
</evidence>
<keyword evidence="1" id="KW-0812">Transmembrane</keyword>
<feature type="non-terminal residue" evidence="2">
    <location>
        <position position="1"/>
    </location>
</feature>
<keyword evidence="1" id="KW-1133">Transmembrane helix</keyword>
<comment type="caution">
    <text evidence="2">The sequence shown here is derived from an EMBL/GenBank/DDBJ whole genome shotgun (WGS) entry which is preliminary data.</text>
</comment>
<dbReference type="Pfam" id="PF12046">
    <property type="entry name" value="CCB1"/>
    <property type="match status" value="1"/>
</dbReference>
<gene>
    <name evidence="2" type="ORF">Vafri_20235</name>
</gene>
<accession>A0A8J4F9G6</accession>
<dbReference type="PANTHER" id="PTHR35302">
    <property type="match status" value="1"/>
</dbReference>
<dbReference type="EMBL" id="BNCO01000091">
    <property type="protein sequence ID" value="GIL66844.1"/>
    <property type="molecule type" value="Genomic_DNA"/>
</dbReference>
<feature type="transmembrane region" description="Helical" evidence="1">
    <location>
        <begin position="189"/>
        <end position="208"/>
    </location>
</feature>
<protein>
    <submittedName>
        <fullName evidence="2">Uncharacterized protein</fullName>
    </submittedName>
</protein>
<dbReference type="Proteomes" id="UP000747399">
    <property type="component" value="Unassembled WGS sequence"/>
</dbReference>
<organism evidence="2 3">
    <name type="scientific">Volvox africanus</name>
    <dbReference type="NCBI Taxonomy" id="51714"/>
    <lineage>
        <taxon>Eukaryota</taxon>
        <taxon>Viridiplantae</taxon>
        <taxon>Chlorophyta</taxon>
        <taxon>core chlorophytes</taxon>
        <taxon>Chlorophyceae</taxon>
        <taxon>CS clade</taxon>
        <taxon>Chlamydomonadales</taxon>
        <taxon>Volvocaceae</taxon>
        <taxon>Volvox</taxon>
    </lineage>
</organism>
<sequence length="286" mass="31619">WIVMEYIMVNSPLFRSSMITCPARTFRFVPFGPAAQHRKVKCQAVRQNSQEADNLTEQSMSGPFGKLSMSALATLASIAFSEAPASAEVLNSSSPFAGVQANSLYVTLALFLMSVPGIWSLVKRAPQAAKKRLTFEVPGPAVQGAMTLDDRARQIFLYFKRYNYSVKETGEVITFEGIYAADKGQAAALVFYTFCAMASVALVLSILVPSVGNWWYGLTVVSPAAYAYYMQKGTRPEQFKVKMVTSDDEKTTDIVVEGDKEEIERFWKELGLVEKGKVYVKGMLEA</sequence>